<gene>
    <name evidence="6" type="ORF">G1H19_07890</name>
</gene>
<reference evidence="6 7" key="1">
    <citation type="submission" date="2020-02" db="EMBL/GenBank/DDBJ databases">
        <title>The whole genome sequence of CPCC 205119.</title>
        <authorList>
            <person name="Jiang Z."/>
        </authorList>
    </citation>
    <scope>NUCLEOTIDE SEQUENCE [LARGE SCALE GENOMIC DNA]</scope>
    <source>
        <strain evidence="6 7">CPCC 205119</strain>
    </source>
</reference>
<evidence type="ECO:0000256" key="5">
    <source>
        <dbReference type="ARBA" id="ARBA00024029"/>
    </source>
</evidence>
<dbReference type="EMBL" id="JAAGWK010000010">
    <property type="protein sequence ID" value="NEL53919.1"/>
    <property type="molecule type" value="Genomic_DNA"/>
</dbReference>
<evidence type="ECO:0000256" key="3">
    <source>
        <dbReference type="ARBA" id="ARBA00022801"/>
    </source>
</evidence>
<dbReference type="InterPro" id="IPR003785">
    <property type="entry name" value="Creatininase/forma_Hydrolase"/>
</dbReference>
<dbReference type="PANTHER" id="PTHR35005">
    <property type="entry name" value="3-DEHYDRO-SCYLLO-INOSOSE HYDROLASE"/>
    <property type="match status" value="1"/>
</dbReference>
<dbReference type="GO" id="GO:0016811">
    <property type="term" value="F:hydrolase activity, acting on carbon-nitrogen (but not peptide) bonds, in linear amides"/>
    <property type="evidence" value="ECO:0007669"/>
    <property type="project" value="TreeGrafter"/>
</dbReference>
<evidence type="ECO:0000313" key="6">
    <source>
        <dbReference type="EMBL" id="NEL53919.1"/>
    </source>
</evidence>
<dbReference type="Pfam" id="PF02633">
    <property type="entry name" value="Creatininase"/>
    <property type="match status" value="1"/>
</dbReference>
<comment type="cofactor">
    <cofactor evidence="1">
        <name>Zn(2+)</name>
        <dbReference type="ChEBI" id="CHEBI:29105"/>
    </cofactor>
</comment>
<dbReference type="SUPFAM" id="SSF102215">
    <property type="entry name" value="Creatininase"/>
    <property type="match status" value="1"/>
</dbReference>
<keyword evidence="3" id="KW-0378">Hydrolase</keyword>
<evidence type="ECO:0000256" key="1">
    <source>
        <dbReference type="ARBA" id="ARBA00001947"/>
    </source>
</evidence>
<sequence>MTVRLLTELSAPAITAALGPDSVLVLPTGAIEQHGPHLPVATDLIAAQSLAERVVEQFGEELDLWLLPPLAYTKSNEHAWSGGTFWLSAATLLAVLDDLGRCVAKTPARRLAFLNGHGGNSALLQVAARDLRLAHGLRTFTLHPGVPADQGGESPVEELGMGVHGGLEETSLMLHLRPDLVDMSAADRWVPEHLDDYRHVRFGGSVSFGWTSDDFGPSGVIGDATGATAERGEQRAKAMVAHLGEAFAEVARFDPSPRP</sequence>
<proteinExistence type="inferred from homology"/>
<keyword evidence="7" id="KW-1185">Reference proteome</keyword>
<dbReference type="GO" id="GO:0046872">
    <property type="term" value="F:metal ion binding"/>
    <property type="evidence" value="ECO:0007669"/>
    <property type="project" value="UniProtKB-KW"/>
</dbReference>
<accession>A0A7K3WDB4</accession>
<dbReference type="Gene3D" id="3.40.50.10310">
    <property type="entry name" value="Creatininase"/>
    <property type="match status" value="1"/>
</dbReference>
<protein>
    <submittedName>
        <fullName evidence="6">Creatininase family protein</fullName>
    </submittedName>
</protein>
<organism evidence="6 7">
    <name type="scientific">Goekera deserti</name>
    <dbReference type="NCBI Taxonomy" id="2497753"/>
    <lineage>
        <taxon>Bacteria</taxon>
        <taxon>Bacillati</taxon>
        <taxon>Actinomycetota</taxon>
        <taxon>Actinomycetes</taxon>
        <taxon>Geodermatophilales</taxon>
        <taxon>Geodermatophilaceae</taxon>
        <taxon>Goekera</taxon>
    </lineage>
</organism>
<keyword evidence="4" id="KW-0862">Zinc</keyword>
<comment type="similarity">
    <text evidence="5">Belongs to the creatininase superfamily.</text>
</comment>
<dbReference type="Proteomes" id="UP000470470">
    <property type="component" value="Unassembled WGS sequence"/>
</dbReference>
<comment type="caution">
    <text evidence="6">The sequence shown here is derived from an EMBL/GenBank/DDBJ whole genome shotgun (WGS) entry which is preliminary data.</text>
</comment>
<evidence type="ECO:0000313" key="7">
    <source>
        <dbReference type="Proteomes" id="UP000470470"/>
    </source>
</evidence>
<dbReference type="PANTHER" id="PTHR35005:SF1">
    <property type="entry name" value="2-AMINO-5-FORMYLAMINO-6-RIBOSYLAMINOPYRIMIDIN-4(3H)-ONE 5'-MONOPHOSPHATE DEFORMYLASE"/>
    <property type="match status" value="1"/>
</dbReference>
<evidence type="ECO:0000256" key="4">
    <source>
        <dbReference type="ARBA" id="ARBA00022833"/>
    </source>
</evidence>
<dbReference type="AlphaFoldDB" id="A0A7K3WDB4"/>
<evidence type="ECO:0000256" key="2">
    <source>
        <dbReference type="ARBA" id="ARBA00022723"/>
    </source>
</evidence>
<dbReference type="RefSeq" id="WP_162392716.1">
    <property type="nucleotide sequence ID" value="NZ_JAABOZ010000002.1"/>
</dbReference>
<keyword evidence="2" id="KW-0479">Metal-binding</keyword>
<dbReference type="InterPro" id="IPR024087">
    <property type="entry name" value="Creatininase-like_sf"/>
</dbReference>
<dbReference type="GO" id="GO:0009231">
    <property type="term" value="P:riboflavin biosynthetic process"/>
    <property type="evidence" value="ECO:0007669"/>
    <property type="project" value="TreeGrafter"/>
</dbReference>
<name>A0A7K3WDB4_9ACTN</name>